<dbReference type="Proteomes" id="UP000249354">
    <property type="component" value="Unassembled WGS sequence"/>
</dbReference>
<evidence type="ECO:0000313" key="1">
    <source>
        <dbReference type="EMBL" id="PZO17909.1"/>
    </source>
</evidence>
<dbReference type="InterPro" id="IPR003732">
    <property type="entry name" value="Daa-tRNA_deacyls_DTD"/>
</dbReference>
<organism evidence="1 2">
    <name type="scientific">Leptolyngbya foveolarum</name>
    <dbReference type="NCBI Taxonomy" id="47253"/>
    <lineage>
        <taxon>Bacteria</taxon>
        <taxon>Bacillati</taxon>
        <taxon>Cyanobacteriota</taxon>
        <taxon>Cyanophyceae</taxon>
        <taxon>Leptolyngbyales</taxon>
        <taxon>Leptolyngbyaceae</taxon>
        <taxon>Leptolyngbya group</taxon>
        <taxon>Leptolyngbya</taxon>
    </lineage>
</organism>
<dbReference type="EMBL" id="QBMC01000061">
    <property type="protein sequence ID" value="PZO17909.1"/>
    <property type="molecule type" value="Genomic_DNA"/>
</dbReference>
<name>A0A2W4ULS3_9CYAN</name>
<comment type="caution">
    <text evidence="1">The sequence shown here is derived from an EMBL/GenBank/DDBJ whole genome shotgun (WGS) entry which is preliminary data.</text>
</comment>
<reference evidence="1 2" key="2">
    <citation type="submission" date="2018-06" db="EMBL/GenBank/DDBJ databases">
        <title>Metagenomic assembly of (sub)arctic Cyanobacteria and their associated microbiome from non-axenic cultures.</title>
        <authorList>
            <person name="Baurain D."/>
        </authorList>
    </citation>
    <scope>NUCLEOTIDE SEQUENCE [LARGE SCALE GENOMIC DNA]</scope>
    <source>
        <strain evidence="1">ULC129bin1</strain>
    </source>
</reference>
<dbReference type="Pfam" id="PF02580">
    <property type="entry name" value="Tyr_Deacylase"/>
    <property type="match status" value="1"/>
</dbReference>
<evidence type="ECO:0008006" key="3">
    <source>
        <dbReference type="Google" id="ProtNLM"/>
    </source>
</evidence>
<protein>
    <recommendedName>
        <fullName evidence="3">D-tyrosyl-tRNA(Tyr) deacylase</fullName>
    </recommendedName>
</protein>
<gene>
    <name evidence="1" type="ORF">DCF25_10470</name>
</gene>
<proteinExistence type="predicted"/>
<accession>A0A2W4ULS3</accession>
<sequence>MLIQRLKVEAGQFGKMMQVSIKNDGPMTI</sequence>
<dbReference type="SUPFAM" id="SSF69500">
    <property type="entry name" value="DTD-like"/>
    <property type="match status" value="1"/>
</dbReference>
<dbReference type="Gene3D" id="3.50.80.10">
    <property type="entry name" value="D-tyrosyl-tRNA(Tyr) deacylase"/>
    <property type="match status" value="1"/>
</dbReference>
<dbReference type="GO" id="GO:0005737">
    <property type="term" value="C:cytoplasm"/>
    <property type="evidence" value="ECO:0007669"/>
    <property type="project" value="InterPro"/>
</dbReference>
<evidence type="ECO:0000313" key="2">
    <source>
        <dbReference type="Proteomes" id="UP000249354"/>
    </source>
</evidence>
<dbReference type="InterPro" id="IPR023509">
    <property type="entry name" value="DTD-like_sf"/>
</dbReference>
<dbReference type="AlphaFoldDB" id="A0A2W4ULS3"/>
<dbReference type="GO" id="GO:0051499">
    <property type="term" value="F:D-aminoacyl-tRNA deacylase activity"/>
    <property type="evidence" value="ECO:0007669"/>
    <property type="project" value="InterPro"/>
</dbReference>
<reference evidence="2" key="1">
    <citation type="submission" date="2018-04" db="EMBL/GenBank/DDBJ databases">
        <authorList>
            <person name="Cornet L."/>
        </authorList>
    </citation>
    <scope>NUCLEOTIDE SEQUENCE [LARGE SCALE GENOMIC DNA]</scope>
</reference>